<protein>
    <submittedName>
        <fullName evidence="1">Uncharacterized protein</fullName>
    </submittedName>
</protein>
<organism evidence="1 2">
    <name type="scientific">Puccinia graminis f. sp. tritici</name>
    <dbReference type="NCBI Taxonomy" id="56615"/>
    <lineage>
        <taxon>Eukaryota</taxon>
        <taxon>Fungi</taxon>
        <taxon>Dikarya</taxon>
        <taxon>Basidiomycota</taxon>
        <taxon>Pucciniomycotina</taxon>
        <taxon>Pucciniomycetes</taxon>
        <taxon>Pucciniales</taxon>
        <taxon>Pucciniaceae</taxon>
        <taxon>Puccinia</taxon>
    </lineage>
</organism>
<evidence type="ECO:0000313" key="1">
    <source>
        <dbReference type="EMBL" id="KAA1114674.1"/>
    </source>
</evidence>
<dbReference type="EMBL" id="VSWC01000014">
    <property type="protein sequence ID" value="KAA1114674.1"/>
    <property type="molecule type" value="Genomic_DNA"/>
</dbReference>
<reference evidence="1 2" key="1">
    <citation type="submission" date="2019-05" db="EMBL/GenBank/DDBJ databases">
        <title>Emergence of the Ug99 lineage of the wheat stem rust pathogen through somatic hybridization.</title>
        <authorList>
            <person name="Li F."/>
            <person name="Upadhyaya N.M."/>
            <person name="Sperschneider J."/>
            <person name="Matny O."/>
            <person name="Nguyen-Phuc H."/>
            <person name="Mago R."/>
            <person name="Raley C."/>
            <person name="Miller M.E."/>
            <person name="Silverstein K.A.T."/>
            <person name="Henningsen E."/>
            <person name="Hirsch C.D."/>
            <person name="Visser B."/>
            <person name="Pretorius Z.A."/>
            <person name="Steffenson B.J."/>
            <person name="Schwessinger B."/>
            <person name="Dodds P.N."/>
            <person name="Figueroa M."/>
        </authorList>
    </citation>
    <scope>NUCLEOTIDE SEQUENCE [LARGE SCALE GENOMIC DNA]</scope>
    <source>
        <strain evidence="1">21-0</strain>
    </source>
</reference>
<accession>A0A5B0QP41</accession>
<comment type="caution">
    <text evidence="1">The sequence shown here is derived from an EMBL/GenBank/DDBJ whole genome shotgun (WGS) entry which is preliminary data.</text>
</comment>
<evidence type="ECO:0000313" key="2">
    <source>
        <dbReference type="Proteomes" id="UP000324748"/>
    </source>
</evidence>
<keyword evidence="2" id="KW-1185">Reference proteome</keyword>
<proteinExistence type="predicted"/>
<sequence length="88" mass="10267">MVYFTLVVLNQIEPPISSTNSIQDQSSRFVNLLVSGSILKLPQSSRFRIKSHLTSHITFQERLNLSRRSVLRLFRWISWSWTTLGQAF</sequence>
<gene>
    <name evidence="1" type="ORF">PGT21_018171</name>
</gene>
<dbReference type="AlphaFoldDB" id="A0A5B0QP41"/>
<dbReference type="Proteomes" id="UP000324748">
    <property type="component" value="Unassembled WGS sequence"/>
</dbReference>
<name>A0A5B0QP41_PUCGR</name>